<keyword evidence="3 7" id="KW-0812">Transmembrane</keyword>
<reference evidence="11 12" key="1">
    <citation type="submission" date="2016-07" db="EMBL/GenBank/DDBJ databases">
        <title>Pervasive Adenine N6-methylation of Active Genes in Fungi.</title>
        <authorList>
            <consortium name="DOE Joint Genome Institute"/>
            <person name="Mondo S.J."/>
            <person name="Dannebaum R.O."/>
            <person name="Kuo R.C."/>
            <person name="Labutti K."/>
            <person name="Haridas S."/>
            <person name="Kuo A."/>
            <person name="Salamov A."/>
            <person name="Ahrendt S.R."/>
            <person name="Lipzen A."/>
            <person name="Sullivan W."/>
            <person name="Andreopoulos W.B."/>
            <person name="Clum A."/>
            <person name="Lindquist E."/>
            <person name="Daum C."/>
            <person name="Ramamoorthy G.K."/>
            <person name="Gryganskyi A."/>
            <person name="Culley D."/>
            <person name="Magnuson J.K."/>
            <person name="James T.Y."/>
            <person name="O'Malley M.A."/>
            <person name="Stajich J.E."/>
            <person name="Spatafora J.W."/>
            <person name="Visel A."/>
            <person name="Grigoriev I.V."/>
        </authorList>
    </citation>
    <scope>NUCLEOTIDE SEQUENCE [LARGE SCALE GENOMIC DNA]</scope>
    <source>
        <strain evidence="11 12">CBS 931.73</strain>
    </source>
</reference>
<evidence type="ECO:0000256" key="3">
    <source>
        <dbReference type="ARBA" id="ARBA00022692"/>
    </source>
</evidence>
<evidence type="ECO:0000259" key="10">
    <source>
        <dbReference type="PROSITE" id="PS50866"/>
    </source>
</evidence>
<evidence type="ECO:0000256" key="8">
    <source>
        <dbReference type="SAM" id="Phobius"/>
    </source>
</evidence>
<proteinExistence type="inferred from homology"/>
<keyword evidence="12" id="KW-1185">Reference proteome</keyword>
<gene>
    <name evidence="11" type="ORF">K493DRAFT_310024</name>
</gene>
<organism evidence="11 12">
    <name type="scientific">Basidiobolus meristosporus CBS 931.73</name>
    <dbReference type="NCBI Taxonomy" id="1314790"/>
    <lineage>
        <taxon>Eukaryota</taxon>
        <taxon>Fungi</taxon>
        <taxon>Fungi incertae sedis</taxon>
        <taxon>Zoopagomycota</taxon>
        <taxon>Entomophthoromycotina</taxon>
        <taxon>Basidiobolomycetes</taxon>
        <taxon>Basidiobolales</taxon>
        <taxon>Basidiobolaceae</taxon>
        <taxon>Basidiobolus</taxon>
    </lineage>
</organism>
<dbReference type="PROSITE" id="PS50866">
    <property type="entry name" value="GOLD"/>
    <property type="match status" value="1"/>
</dbReference>
<feature type="transmembrane region" description="Helical" evidence="8">
    <location>
        <begin position="183"/>
        <end position="203"/>
    </location>
</feature>
<comment type="subcellular location">
    <subcellularLocation>
        <location evidence="1 7">Membrane</location>
        <topology evidence="1 7">Single-pass type I membrane protein</topology>
    </subcellularLocation>
</comment>
<dbReference type="AlphaFoldDB" id="A0A1Y1ZCX2"/>
<dbReference type="InterPro" id="IPR009038">
    <property type="entry name" value="GOLD_dom"/>
</dbReference>
<feature type="signal peptide" evidence="9">
    <location>
        <begin position="1"/>
        <end position="18"/>
    </location>
</feature>
<evidence type="ECO:0000256" key="5">
    <source>
        <dbReference type="ARBA" id="ARBA00022989"/>
    </source>
</evidence>
<dbReference type="EMBL" id="MCFE01000004">
    <property type="protein sequence ID" value="ORY08014.1"/>
    <property type="molecule type" value="Genomic_DNA"/>
</dbReference>
<evidence type="ECO:0000256" key="1">
    <source>
        <dbReference type="ARBA" id="ARBA00004479"/>
    </source>
</evidence>
<evidence type="ECO:0000256" key="6">
    <source>
        <dbReference type="ARBA" id="ARBA00023136"/>
    </source>
</evidence>
<keyword evidence="6 8" id="KW-0472">Membrane</keyword>
<comment type="similarity">
    <text evidence="2 7">Belongs to the EMP24/GP25L family.</text>
</comment>
<evidence type="ECO:0000256" key="4">
    <source>
        <dbReference type="ARBA" id="ARBA00022729"/>
    </source>
</evidence>
<protein>
    <recommendedName>
        <fullName evidence="10">GOLD domain-containing protein</fullName>
    </recommendedName>
</protein>
<dbReference type="PANTHER" id="PTHR22811">
    <property type="entry name" value="TRANSMEMBRANE EMP24 DOMAIN-CONTAINING PROTEIN"/>
    <property type="match status" value="1"/>
</dbReference>
<dbReference type="OrthoDB" id="759142at2759"/>
<accession>A0A1Y1ZCX2</accession>
<keyword evidence="5 8" id="KW-1133">Transmembrane helix</keyword>
<evidence type="ECO:0000256" key="7">
    <source>
        <dbReference type="RuleBase" id="RU003827"/>
    </source>
</evidence>
<dbReference type="Proteomes" id="UP000193498">
    <property type="component" value="Unassembled WGS sequence"/>
</dbReference>
<dbReference type="InterPro" id="IPR015720">
    <property type="entry name" value="Emp24-like"/>
</dbReference>
<sequence length="213" mass="24760">MLLRVFTTFALLCGIATALKFDLQAYPQSYNVKKCISQWVPRDTLVMVTMKVGQGYNQRVDVEISDDSPASNVYLNKKDITERKVALTTQAHADVKVCFTNTLSEGFQPDSQYKRTVEFHFDVGAEAIDYSAVAKAEKLKPMEVELYKLEKLLDEVVDEMDYLRHREARRRDTNESTNERVKWFSIFSMVILVSLGIWQIFYLKRFFQTKKLI</sequence>
<keyword evidence="4 9" id="KW-0732">Signal</keyword>
<evidence type="ECO:0000313" key="12">
    <source>
        <dbReference type="Proteomes" id="UP000193498"/>
    </source>
</evidence>
<dbReference type="Pfam" id="PF01105">
    <property type="entry name" value="EMP24_GP25L"/>
    <property type="match status" value="1"/>
</dbReference>
<feature type="domain" description="GOLD" evidence="10">
    <location>
        <begin position="33"/>
        <end position="123"/>
    </location>
</feature>
<dbReference type="FunCoup" id="A0A1Y1ZCX2">
    <property type="interactions" value="1273"/>
</dbReference>
<evidence type="ECO:0000256" key="2">
    <source>
        <dbReference type="ARBA" id="ARBA00007104"/>
    </source>
</evidence>
<dbReference type="SMART" id="SM01190">
    <property type="entry name" value="EMP24_GP25L"/>
    <property type="match status" value="1"/>
</dbReference>
<name>A0A1Y1ZCX2_9FUNG</name>
<comment type="caution">
    <text evidence="11">The sequence shown here is derived from an EMBL/GenBank/DDBJ whole genome shotgun (WGS) entry which is preliminary data.</text>
</comment>
<dbReference type="InParanoid" id="A0A1Y1ZCX2"/>
<evidence type="ECO:0000313" key="11">
    <source>
        <dbReference type="EMBL" id="ORY08014.1"/>
    </source>
</evidence>
<dbReference type="STRING" id="1314790.A0A1Y1ZCX2"/>
<dbReference type="GO" id="GO:0016020">
    <property type="term" value="C:membrane"/>
    <property type="evidence" value="ECO:0007669"/>
    <property type="project" value="UniProtKB-SubCell"/>
</dbReference>
<evidence type="ECO:0000256" key="9">
    <source>
        <dbReference type="SAM" id="SignalP"/>
    </source>
</evidence>
<feature type="chain" id="PRO_5012666142" description="GOLD domain-containing protein" evidence="9">
    <location>
        <begin position="19"/>
        <end position="213"/>
    </location>
</feature>